<comment type="caution">
    <text evidence="1">The sequence shown here is derived from an EMBL/GenBank/DDBJ whole genome shotgun (WGS) entry which is preliminary data.</text>
</comment>
<dbReference type="AlphaFoldDB" id="A0A016SYF7"/>
<protein>
    <submittedName>
        <fullName evidence="1">Uncharacterized protein</fullName>
    </submittedName>
</protein>
<dbReference type="Proteomes" id="UP000024635">
    <property type="component" value="Unassembled WGS sequence"/>
</dbReference>
<accession>A0A016SYF7</accession>
<dbReference type="EMBL" id="JARK01001495">
    <property type="protein sequence ID" value="EYB95457.1"/>
    <property type="molecule type" value="Genomic_DNA"/>
</dbReference>
<evidence type="ECO:0000313" key="2">
    <source>
        <dbReference type="Proteomes" id="UP000024635"/>
    </source>
</evidence>
<keyword evidence="2" id="KW-1185">Reference proteome</keyword>
<sequence length="71" mass="7995">MSLPSPKTSKFGKISNARISAGAAFNDNHWTRAVSDWTPRNVKHTTGRPPTRCPDFFTKFVKERYGALRVS</sequence>
<gene>
    <name evidence="1" type="primary">Acey_s0159.g3270</name>
    <name evidence="1" type="ORF">Y032_0159g3270</name>
</gene>
<name>A0A016SYF7_9BILA</name>
<reference evidence="2" key="1">
    <citation type="journal article" date="2015" name="Nat. Genet.">
        <title>The genome and transcriptome of the zoonotic hookworm Ancylostoma ceylanicum identify infection-specific gene families.</title>
        <authorList>
            <person name="Schwarz E.M."/>
            <person name="Hu Y."/>
            <person name="Antoshechkin I."/>
            <person name="Miller M.M."/>
            <person name="Sternberg P.W."/>
            <person name="Aroian R.V."/>
        </authorList>
    </citation>
    <scope>NUCLEOTIDE SEQUENCE</scope>
    <source>
        <strain evidence="2">HY135</strain>
    </source>
</reference>
<organism evidence="1 2">
    <name type="scientific">Ancylostoma ceylanicum</name>
    <dbReference type="NCBI Taxonomy" id="53326"/>
    <lineage>
        <taxon>Eukaryota</taxon>
        <taxon>Metazoa</taxon>
        <taxon>Ecdysozoa</taxon>
        <taxon>Nematoda</taxon>
        <taxon>Chromadorea</taxon>
        <taxon>Rhabditida</taxon>
        <taxon>Rhabditina</taxon>
        <taxon>Rhabditomorpha</taxon>
        <taxon>Strongyloidea</taxon>
        <taxon>Ancylostomatidae</taxon>
        <taxon>Ancylostomatinae</taxon>
        <taxon>Ancylostoma</taxon>
    </lineage>
</organism>
<proteinExistence type="predicted"/>
<evidence type="ECO:0000313" key="1">
    <source>
        <dbReference type="EMBL" id="EYB95457.1"/>
    </source>
</evidence>